<keyword evidence="8" id="KW-1185">Reference proteome</keyword>
<keyword evidence="2" id="KW-1003">Cell membrane</keyword>
<feature type="transmembrane region" description="Helical" evidence="6">
    <location>
        <begin position="44"/>
        <end position="65"/>
    </location>
</feature>
<feature type="transmembrane region" description="Helical" evidence="6">
    <location>
        <begin position="85"/>
        <end position="106"/>
    </location>
</feature>
<evidence type="ECO:0000256" key="6">
    <source>
        <dbReference type="SAM" id="Phobius"/>
    </source>
</evidence>
<reference evidence="7" key="2">
    <citation type="submission" date="2014-09" db="EMBL/GenBank/DDBJ databases">
        <title>Criblamydia sequanensis harbors a mega-plasmid encoding arsenite resistance.</title>
        <authorList>
            <person name="Bertelli C."/>
            <person name="Goesmann A."/>
            <person name="Greub G."/>
        </authorList>
    </citation>
    <scope>NUCLEOTIDE SEQUENCE [LARGE SCALE GENOMIC DNA]</scope>
    <source>
        <strain evidence="7">CRIB-18</strain>
    </source>
</reference>
<feature type="transmembrane region" description="Helical" evidence="6">
    <location>
        <begin position="222"/>
        <end position="243"/>
    </location>
</feature>
<dbReference type="Pfam" id="PF01943">
    <property type="entry name" value="Polysacc_synt"/>
    <property type="match status" value="1"/>
</dbReference>
<keyword evidence="5 6" id="KW-0472">Membrane</keyword>
<dbReference type="Proteomes" id="UP000031552">
    <property type="component" value="Unassembled WGS sequence"/>
</dbReference>
<gene>
    <name evidence="7" type="ORF">CSEC_1555</name>
</gene>
<feature type="transmembrane region" description="Helical" evidence="6">
    <location>
        <begin position="152"/>
        <end position="173"/>
    </location>
</feature>
<dbReference type="InterPro" id="IPR050833">
    <property type="entry name" value="Poly_Biosynth_Transport"/>
</dbReference>
<dbReference type="OrthoDB" id="3249502at2"/>
<dbReference type="GO" id="GO:0005886">
    <property type="term" value="C:plasma membrane"/>
    <property type="evidence" value="ECO:0007669"/>
    <property type="project" value="UniProtKB-SubCell"/>
</dbReference>
<dbReference type="RefSeq" id="WP_041017901.1">
    <property type="nucleotide sequence ID" value="NZ_CCEJ010000007.1"/>
</dbReference>
<proteinExistence type="predicted"/>
<evidence type="ECO:0000256" key="4">
    <source>
        <dbReference type="ARBA" id="ARBA00022989"/>
    </source>
</evidence>
<feature type="transmembrane region" description="Helical" evidence="6">
    <location>
        <begin position="14"/>
        <end position="32"/>
    </location>
</feature>
<organism evidence="7 8">
    <name type="scientific">Candidatus Criblamydia sequanensis CRIB-18</name>
    <dbReference type="NCBI Taxonomy" id="1437425"/>
    <lineage>
        <taxon>Bacteria</taxon>
        <taxon>Pseudomonadati</taxon>
        <taxon>Chlamydiota</taxon>
        <taxon>Chlamydiia</taxon>
        <taxon>Parachlamydiales</taxon>
        <taxon>Candidatus Criblamydiaceae</taxon>
        <taxon>Candidatus Criblamydia</taxon>
    </lineage>
</organism>
<keyword evidence="4 6" id="KW-1133">Transmembrane helix</keyword>
<accession>A0A090E0N5</accession>
<protein>
    <submittedName>
        <fullName evidence="7">Polysaccharide biosynthesis protein</fullName>
    </submittedName>
</protein>
<evidence type="ECO:0000256" key="3">
    <source>
        <dbReference type="ARBA" id="ARBA00022692"/>
    </source>
</evidence>
<feature type="transmembrane region" description="Helical" evidence="6">
    <location>
        <begin position="389"/>
        <end position="411"/>
    </location>
</feature>
<evidence type="ECO:0000256" key="5">
    <source>
        <dbReference type="ARBA" id="ARBA00023136"/>
    </source>
</evidence>
<feature type="transmembrane region" description="Helical" evidence="6">
    <location>
        <begin position="362"/>
        <end position="383"/>
    </location>
</feature>
<dbReference type="eggNOG" id="COG2244">
    <property type="taxonomic scope" value="Bacteria"/>
</dbReference>
<evidence type="ECO:0000313" key="7">
    <source>
        <dbReference type="EMBL" id="CDR34369.1"/>
    </source>
</evidence>
<evidence type="ECO:0000256" key="2">
    <source>
        <dbReference type="ARBA" id="ARBA00022475"/>
    </source>
</evidence>
<feature type="transmembrane region" description="Helical" evidence="6">
    <location>
        <begin position="447"/>
        <end position="466"/>
    </location>
</feature>
<dbReference type="EMBL" id="CCEJ010000007">
    <property type="protein sequence ID" value="CDR34369.1"/>
    <property type="molecule type" value="Genomic_DNA"/>
</dbReference>
<name>A0A090E0N5_9BACT</name>
<dbReference type="STRING" id="1437425.CSEC_1555"/>
<dbReference type="PANTHER" id="PTHR30250">
    <property type="entry name" value="PST FAMILY PREDICTED COLANIC ACID TRANSPORTER"/>
    <property type="match status" value="1"/>
</dbReference>
<feature type="transmembrane region" description="Helical" evidence="6">
    <location>
        <begin position="179"/>
        <end position="201"/>
    </location>
</feature>
<feature type="transmembrane region" description="Helical" evidence="6">
    <location>
        <begin position="297"/>
        <end position="316"/>
    </location>
</feature>
<reference evidence="7" key="1">
    <citation type="submission" date="2013-12" db="EMBL/GenBank/DDBJ databases">
        <authorList>
            <person name="Linke B."/>
        </authorList>
    </citation>
    <scope>NUCLEOTIDE SEQUENCE [LARGE SCALE GENOMIC DNA]</scope>
    <source>
        <strain evidence="7">CRIB-18</strain>
    </source>
</reference>
<sequence length="480" mass="53192">MNLEFNLGRLIKNTFIYSGGSIISRVVSFFLLPVMTSALTAKDYGILGILAALTQLLTSFFSLGYSVPLSRDYRLYPEKASQHGLIWTTFLFLCLYNLFLLGLGFFAASPLSEKLLGSKENEPLMLLSLASLSIIVISGPFNLYLRLEERAFTAFSFSILDLFLSLGFTLYFLKVMQLGVISCLLGPFISQIIGLLFYLLYGLTYLIKKVDLKLLPPLLKQGTPYIFGFAGYFLLTSASRFILEKQTSLSETGLFFMAQNLAKPIDIIIFGFASAWPACLSRLSLKKEEASEILGPLIVKALIASFALSFPFFAFAKPTTALMLSKEFSNTAPLIGFLALAQSLWGVYLIGSSSFILQKKNFLQVTVEFLSGLSSCFFAYFFIPFYGAFGAALATLLGFLFLITATFCFSLKILPLKIESRPLFKTIIPFAVGISLTFFPIEGKAIQIAFGFVLNALFYFFIYQAVKENKEPSLSPVALS</sequence>
<feature type="transmembrane region" description="Helical" evidence="6">
    <location>
        <begin position="263"/>
        <end position="285"/>
    </location>
</feature>
<feature type="transmembrane region" description="Helical" evidence="6">
    <location>
        <begin position="126"/>
        <end position="145"/>
    </location>
</feature>
<comment type="caution">
    <text evidence="7">The sequence shown here is derived from an EMBL/GenBank/DDBJ whole genome shotgun (WGS) entry which is preliminary data.</text>
</comment>
<dbReference type="PANTHER" id="PTHR30250:SF11">
    <property type="entry name" value="O-ANTIGEN TRANSPORTER-RELATED"/>
    <property type="match status" value="1"/>
</dbReference>
<feature type="transmembrane region" description="Helical" evidence="6">
    <location>
        <begin position="328"/>
        <end position="350"/>
    </location>
</feature>
<keyword evidence="3 6" id="KW-0812">Transmembrane</keyword>
<comment type="subcellular location">
    <subcellularLocation>
        <location evidence="1">Cell membrane</location>
        <topology evidence="1">Multi-pass membrane protein</topology>
    </subcellularLocation>
</comment>
<evidence type="ECO:0000256" key="1">
    <source>
        <dbReference type="ARBA" id="ARBA00004651"/>
    </source>
</evidence>
<feature type="transmembrane region" description="Helical" evidence="6">
    <location>
        <begin position="423"/>
        <end position="441"/>
    </location>
</feature>
<dbReference type="InterPro" id="IPR002797">
    <property type="entry name" value="Polysacc_synth"/>
</dbReference>
<dbReference type="AlphaFoldDB" id="A0A090E0N5"/>
<evidence type="ECO:0000313" key="8">
    <source>
        <dbReference type="Proteomes" id="UP000031552"/>
    </source>
</evidence>